<keyword evidence="1" id="KW-0812">Transmembrane</keyword>
<accession>A0A0W0R592</accession>
<keyword evidence="3" id="KW-1185">Reference proteome</keyword>
<evidence type="ECO:0000313" key="2">
    <source>
        <dbReference type="EMBL" id="KTC66199.1"/>
    </source>
</evidence>
<comment type="caution">
    <text evidence="2">The sequence shown here is derived from an EMBL/GenBank/DDBJ whole genome shotgun (WGS) entry which is preliminary data.</text>
</comment>
<keyword evidence="1" id="KW-1133">Transmembrane helix</keyword>
<dbReference type="RefSeq" id="WP_058461896.1">
    <property type="nucleotide sequence ID" value="NZ_CAAAHS010000005.1"/>
</dbReference>
<dbReference type="PATRIC" id="fig|45056.6.peg.887"/>
<dbReference type="Proteomes" id="UP000054859">
    <property type="component" value="Unassembled WGS sequence"/>
</dbReference>
<dbReference type="OrthoDB" id="5654407at2"/>
<evidence type="ECO:0000313" key="3">
    <source>
        <dbReference type="Proteomes" id="UP000054859"/>
    </source>
</evidence>
<organism evidence="2 3">
    <name type="scientific">Legionella adelaidensis</name>
    <dbReference type="NCBI Taxonomy" id="45056"/>
    <lineage>
        <taxon>Bacteria</taxon>
        <taxon>Pseudomonadati</taxon>
        <taxon>Pseudomonadota</taxon>
        <taxon>Gammaproteobacteria</taxon>
        <taxon>Legionellales</taxon>
        <taxon>Legionellaceae</taxon>
        <taxon>Legionella</taxon>
    </lineage>
</organism>
<dbReference type="EMBL" id="LNKA01000001">
    <property type="protein sequence ID" value="KTC66199.1"/>
    <property type="molecule type" value="Genomic_DNA"/>
</dbReference>
<sequence length="349" mass="39425">MGNFSFEEEIQAEAARIRDNAYCVKEHFDLVFNHFIKKPQKYKTIEIVDELVDEDSLPRILQDAHHKEFVLMFYAHKPHAPHINPFFPKQTRAHISLLLCKTDKNNITHVLNIDGYHFPGYVDILGERPGASRNPYIDQQLVVRALSLASRNKTPLQRASWRNMNCVLYAFTFAERILHLFETDPGLFSSIFSSEKSLAYLLPNLEQAILAGMVDKYVTEQHGELIYNEEVRDAYHDRVRGVLAEKFIAESRQEFAVSTVKSQCSVEKNIAPNYTFLLNAGILLSSTLCLSFFTIAAIALLGVIALPSLVIGGTLAAGLVSSLATYGMFQARTKENPDEANPQFFPEPI</sequence>
<feature type="transmembrane region" description="Helical" evidence="1">
    <location>
        <begin position="309"/>
        <end position="329"/>
    </location>
</feature>
<dbReference type="AlphaFoldDB" id="A0A0W0R592"/>
<proteinExistence type="predicted"/>
<evidence type="ECO:0000256" key="1">
    <source>
        <dbReference type="SAM" id="Phobius"/>
    </source>
</evidence>
<gene>
    <name evidence="2" type="ORF">Lade_0857</name>
</gene>
<protein>
    <submittedName>
        <fullName evidence="2">Uncharacterized protein</fullName>
    </submittedName>
</protein>
<reference evidence="2 3" key="1">
    <citation type="submission" date="2015-11" db="EMBL/GenBank/DDBJ databases">
        <title>Identification of large and diverse effector repertoires of 38 Legionella species.</title>
        <authorList>
            <person name="Burstein D."/>
            <person name="Amaro F."/>
            <person name="Zusman T."/>
            <person name="Lifshitz Z."/>
            <person name="Cohen O."/>
            <person name="Gilbert J.A."/>
            <person name="Pupko T."/>
            <person name="Shuman H.A."/>
            <person name="Segal G."/>
        </authorList>
    </citation>
    <scope>NUCLEOTIDE SEQUENCE [LARGE SCALE GENOMIC DNA]</scope>
    <source>
        <strain evidence="2 3">1762-AUS-E</strain>
    </source>
</reference>
<feature type="transmembrane region" description="Helical" evidence="1">
    <location>
        <begin position="276"/>
        <end position="303"/>
    </location>
</feature>
<dbReference type="STRING" id="45056.Lade_0857"/>
<name>A0A0W0R592_9GAMM</name>
<keyword evidence="1" id="KW-0472">Membrane</keyword>